<dbReference type="Proteomes" id="UP000188605">
    <property type="component" value="Unassembled WGS sequence"/>
</dbReference>
<sequence length="527" mass="60768">MKHLLAVMIVVILTGCGTNHDEQVKTKNQISTQQNVKTPVLNSMKIAMDKPKTLHPIYNLDPTVSQALYLFFDTLVKIEDDGSVQPNIANYWSINNEDNSIILTLNEDIKWHDGVNLTAEDVVFSIKTIMGAKESIYKKSVENIANVAVLSPYTLQIWYRQPFSGTLQTLFFPVIPKHIYGVGYEQAIDLTPVGSGPYKYKENIPLDAMYLEANKEYFKGAPLIETFEILLTPNQSSILSAFEQGLIDLVYTDTMDWGKYTKDSSINIYEIPTQNYEFLGLNFRLEKNNNINIREALTYAIDRQEIIDIYYLGHGVLADTPINPTSYLFDQDIIIKQQDEAKIKLLLSKEGYIYDEKTQLYTKNGVPLSFTLLVNKDNYNRMKIAEYIVSMFKDVGILLNIDALDIQTYNRRIYDGDYDMFFGGWKFSYVYDLTYAFHSKEIDKGDNFIRYSNANMDKLLEEAFSTDPYNINTAYIDLQRYFLKENPYISLYFKTAALIIKNKFAENIDPDPLNIYSNVYEWSIQQG</sequence>
<evidence type="ECO:0000313" key="2">
    <source>
        <dbReference type="Proteomes" id="UP000188605"/>
    </source>
</evidence>
<evidence type="ECO:0000313" key="1">
    <source>
        <dbReference type="EMBL" id="ONI40186.1"/>
    </source>
</evidence>
<reference evidence="1" key="1">
    <citation type="submission" date="2016-08" db="EMBL/GenBank/DDBJ databases">
        <authorList>
            <person name="Ngugi D.K."/>
            <person name="Miyake S."/>
            <person name="Stingl U."/>
        </authorList>
    </citation>
    <scope>NUCLEOTIDE SEQUENCE</scope>
    <source>
        <strain evidence="1">SCG-B11WGA-EpuloA1</strain>
    </source>
</reference>
<organism evidence="1 2">
    <name type="scientific">Candidatus Epulonipiscium fishelsonii</name>
    <dbReference type="NCBI Taxonomy" id="77094"/>
    <lineage>
        <taxon>Bacteria</taxon>
        <taxon>Bacillati</taxon>
        <taxon>Bacillota</taxon>
        <taxon>Clostridia</taxon>
        <taxon>Lachnospirales</taxon>
        <taxon>Lachnospiraceae</taxon>
        <taxon>Candidatus Epulonipiscium</taxon>
    </lineage>
</organism>
<keyword evidence="2" id="KW-1185">Reference proteome</keyword>
<name>A0ACC8XC75_9FIRM</name>
<gene>
    <name evidence="1" type="ORF">AN396_01020</name>
</gene>
<dbReference type="EMBL" id="LJDB01000055">
    <property type="protein sequence ID" value="ONI40186.1"/>
    <property type="molecule type" value="Genomic_DNA"/>
</dbReference>
<proteinExistence type="predicted"/>
<accession>A0ACC8XC75</accession>
<protein>
    <submittedName>
        <fullName evidence="1">Uncharacterized protein</fullName>
    </submittedName>
</protein>
<comment type="caution">
    <text evidence="1">The sequence shown here is derived from an EMBL/GenBank/DDBJ whole genome shotgun (WGS) entry which is preliminary data.</text>
</comment>